<reference evidence="1 2" key="1">
    <citation type="submission" date="2016-04" db="EMBL/GenBank/DDBJ databases">
        <title>Complete genome sequence of Thermococcus pacificus type strain P4.</title>
        <authorList>
            <person name="Oger P.M."/>
        </authorList>
    </citation>
    <scope>NUCLEOTIDE SEQUENCE [LARGE SCALE GENOMIC DNA]</scope>
    <source>
        <strain evidence="1 2">P-4</strain>
    </source>
</reference>
<gene>
    <name evidence="1" type="ORF">A3L08_00790</name>
</gene>
<proteinExistence type="predicted"/>
<dbReference type="Proteomes" id="UP000197418">
    <property type="component" value="Chromosome"/>
</dbReference>
<evidence type="ECO:0000313" key="2">
    <source>
        <dbReference type="Proteomes" id="UP000197418"/>
    </source>
</evidence>
<name>A0A218P5D7_9EURY</name>
<dbReference type="AlphaFoldDB" id="A0A218P5D7"/>
<sequence>MESFSNRLSNRQFKKNHELLVKLLPKASALTERLRAIMEMLISKGIYSLITISRVFALPKGVWRMLELIANLFKGFF</sequence>
<evidence type="ECO:0008006" key="3">
    <source>
        <dbReference type="Google" id="ProtNLM"/>
    </source>
</evidence>
<protein>
    <recommendedName>
        <fullName evidence="3">Transposase</fullName>
    </recommendedName>
</protein>
<accession>A0A218P5D7</accession>
<keyword evidence="2" id="KW-1185">Reference proteome</keyword>
<evidence type="ECO:0000313" key="1">
    <source>
        <dbReference type="EMBL" id="ASJ05971.1"/>
    </source>
</evidence>
<dbReference type="KEGG" id="tpaf:A3L08_00790"/>
<dbReference type="EMBL" id="CP015102">
    <property type="protein sequence ID" value="ASJ05971.1"/>
    <property type="molecule type" value="Genomic_DNA"/>
</dbReference>
<organism evidence="1 2">
    <name type="scientific">Thermococcus pacificus</name>
    <dbReference type="NCBI Taxonomy" id="71998"/>
    <lineage>
        <taxon>Archaea</taxon>
        <taxon>Methanobacteriati</taxon>
        <taxon>Methanobacteriota</taxon>
        <taxon>Thermococci</taxon>
        <taxon>Thermococcales</taxon>
        <taxon>Thermococcaceae</taxon>
        <taxon>Thermococcus</taxon>
    </lineage>
</organism>